<feature type="transmembrane region" description="Helical" evidence="5">
    <location>
        <begin position="324"/>
        <end position="343"/>
    </location>
</feature>
<evidence type="ECO:0000256" key="3">
    <source>
        <dbReference type="ARBA" id="ARBA00022989"/>
    </source>
</evidence>
<dbReference type="EMBL" id="CADEPI010000055">
    <property type="protein sequence ID" value="CAB3370843.1"/>
    <property type="molecule type" value="Genomic_DNA"/>
</dbReference>
<evidence type="ECO:0000256" key="4">
    <source>
        <dbReference type="ARBA" id="ARBA00023136"/>
    </source>
</evidence>
<dbReference type="CDD" id="cd03127">
    <property type="entry name" value="tetraspanin_LEL"/>
    <property type="match status" value="2"/>
</dbReference>
<keyword evidence="2 5" id="KW-0812">Transmembrane</keyword>
<dbReference type="PANTHER" id="PTHR19282">
    <property type="entry name" value="TETRASPANIN"/>
    <property type="match status" value="1"/>
</dbReference>
<dbReference type="PANTHER" id="PTHR19282:SF544">
    <property type="entry name" value="TETRASPANIN"/>
    <property type="match status" value="1"/>
</dbReference>
<proteinExistence type="predicted"/>
<dbReference type="Pfam" id="PF00335">
    <property type="entry name" value="Tetraspanin"/>
    <property type="match status" value="2"/>
</dbReference>
<dbReference type="InterPro" id="IPR008952">
    <property type="entry name" value="Tetraspanin_EC2_sf"/>
</dbReference>
<evidence type="ECO:0008006" key="8">
    <source>
        <dbReference type="Google" id="ProtNLM"/>
    </source>
</evidence>
<keyword evidence="7" id="KW-1185">Reference proteome</keyword>
<dbReference type="Gene3D" id="1.10.1450.10">
    <property type="entry name" value="Tetraspanin"/>
    <property type="match status" value="2"/>
</dbReference>
<feature type="transmembrane region" description="Helical" evidence="5">
    <location>
        <begin position="59"/>
        <end position="81"/>
    </location>
</feature>
<accession>A0A8S1CMT5</accession>
<evidence type="ECO:0000313" key="6">
    <source>
        <dbReference type="EMBL" id="CAB3370843.1"/>
    </source>
</evidence>
<feature type="transmembrane region" description="Helical" evidence="5">
    <location>
        <begin position="251"/>
        <end position="273"/>
    </location>
</feature>
<evidence type="ECO:0000256" key="1">
    <source>
        <dbReference type="ARBA" id="ARBA00004141"/>
    </source>
</evidence>
<comment type="caution">
    <text evidence="6">The sequence shown here is derived from an EMBL/GenBank/DDBJ whole genome shotgun (WGS) entry which is preliminary data.</text>
</comment>
<protein>
    <recommendedName>
        <fullName evidence="8">Tetraspanin</fullName>
    </recommendedName>
</protein>
<keyword evidence="3 5" id="KW-1133">Transmembrane helix</keyword>
<sequence>MGLCSCFCNILNGFFKYIIFLFNLIFVLAGITILVLGVLMEVQVLDLSQYIDINIHTSAIILMVAGGIVILVAFLGCCGAISNNRCFLNLYASLLLVALCLQVAGFVLVIVWNPSLSVDLENEMKKLMVNYDSAGETGNVSRTFWDTLQKTDHCCGIYESNDWKDVRENVPDSCKCENSSFACDNEGFYLNGCYTTLKDSIFIFQYVMAWIALGIVLFELVIARRRTVGLCPVAMACVCQFATPRLLEWSFYVTLGITSISSLAAIVFAAVIIQNVSSMSEFFNSEDAYPATFVLSTQCLTFFFGAWALLGVCKQSACSLYTTAFFHFLLSVLQVVGIVGTFVRKNLFRGGLLFDMENLASRYFLPNYGGDSYAKFAWDKLQINHYCCGIREPSDWSTYRPEMQGLPTSCVCSDIDKHCGDNNTYQYGCYATLEPFMIQMNEAMGAMAIITVIFQVASAVLSIKLVKALRRQDSVAYSLID</sequence>
<evidence type="ECO:0000313" key="7">
    <source>
        <dbReference type="Proteomes" id="UP000494165"/>
    </source>
</evidence>
<feature type="transmembrane region" description="Helical" evidence="5">
    <location>
        <begin position="17"/>
        <end position="39"/>
    </location>
</feature>
<evidence type="ECO:0000256" key="2">
    <source>
        <dbReference type="ARBA" id="ARBA00022692"/>
    </source>
</evidence>
<dbReference type="SUPFAM" id="SSF48652">
    <property type="entry name" value="Tetraspanin"/>
    <property type="match status" value="2"/>
</dbReference>
<evidence type="ECO:0000256" key="5">
    <source>
        <dbReference type="SAM" id="Phobius"/>
    </source>
</evidence>
<feature type="transmembrane region" description="Helical" evidence="5">
    <location>
        <begin position="293"/>
        <end position="312"/>
    </location>
</feature>
<dbReference type="GO" id="GO:0005886">
    <property type="term" value="C:plasma membrane"/>
    <property type="evidence" value="ECO:0007669"/>
    <property type="project" value="TreeGrafter"/>
</dbReference>
<dbReference type="OrthoDB" id="71600at2759"/>
<reference evidence="6 7" key="1">
    <citation type="submission" date="2020-04" db="EMBL/GenBank/DDBJ databases">
        <authorList>
            <person name="Alioto T."/>
            <person name="Alioto T."/>
            <person name="Gomez Garrido J."/>
        </authorList>
    </citation>
    <scope>NUCLEOTIDE SEQUENCE [LARGE SCALE GENOMIC DNA]</scope>
</reference>
<keyword evidence="4 5" id="KW-0472">Membrane</keyword>
<comment type="subcellular location">
    <subcellularLocation>
        <location evidence="1">Membrane</location>
        <topology evidence="1">Multi-pass membrane protein</topology>
    </subcellularLocation>
</comment>
<dbReference type="PRINTS" id="PR00259">
    <property type="entry name" value="TMFOUR"/>
</dbReference>
<dbReference type="InterPro" id="IPR018499">
    <property type="entry name" value="Tetraspanin/Peripherin"/>
</dbReference>
<dbReference type="AlphaFoldDB" id="A0A8S1CMT5"/>
<name>A0A8S1CMT5_9INSE</name>
<feature type="transmembrane region" description="Helical" evidence="5">
    <location>
        <begin position="443"/>
        <end position="463"/>
    </location>
</feature>
<organism evidence="6 7">
    <name type="scientific">Cloeon dipterum</name>
    <dbReference type="NCBI Taxonomy" id="197152"/>
    <lineage>
        <taxon>Eukaryota</taxon>
        <taxon>Metazoa</taxon>
        <taxon>Ecdysozoa</taxon>
        <taxon>Arthropoda</taxon>
        <taxon>Hexapoda</taxon>
        <taxon>Insecta</taxon>
        <taxon>Pterygota</taxon>
        <taxon>Palaeoptera</taxon>
        <taxon>Ephemeroptera</taxon>
        <taxon>Pisciforma</taxon>
        <taxon>Baetidae</taxon>
        <taxon>Cloeon</taxon>
    </lineage>
</organism>
<feature type="transmembrane region" description="Helical" evidence="5">
    <location>
        <begin position="88"/>
        <end position="112"/>
    </location>
</feature>
<dbReference type="Proteomes" id="UP000494165">
    <property type="component" value="Unassembled WGS sequence"/>
</dbReference>
<gene>
    <name evidence="6" type="ORF">CLODIP_2_CD09771</name>
</gene>
<feature type="transmembrane region" description="Helical" evidence="5">
    <location>
        <begin position="201"/>
        <end position="222"/>
    </location>
</feature>